<dbReference type="Proteomes" id="UP001240150">
    <property type="component" value="Chromosome"/>
</dbReference>
<organism evidence="1 2">
    <name type="scientific">Actinoplanes oblitus</name>
    <dbReference type="NCBI Taxonomy" id="3040509"/>
    <lineage>
        <taxon>Bacteria</taxon>
        <taxon>Bacillati</taxon>
        <taxon>Actinomycetota</taxon>
        <taxon>Actinomycetes</taxon>
        <taxon>Micromonosporales</taxon>
        <taxon>Micromonosporaceae</taxon>
        <taxon>Actinoplanes</taxon>
    </lineage>
</organism>
<evidence type="ECO:0000313" key="1">
    <source>
        <dbReference type="EMBL" id="WIN00093.1"/>
    </source>
</evidence>
<dbReference type="RefSeq" id="WP_284921563.1">
    <property type="nucleotide sequence ID" value="NZ_CP126980.1"/>
</dbReference>
<accession>A0ABY8WTF7</accession>
<dbReference type="EMBL" id="CP126980">
    <property type="protein sequence ID" value="WIN00093.1"/>
    <property type="molecule type" value="Genomic_DNA"/>
</dbReference>
<protein>
    <submittedName>
        <fullName evidence="1">Uncharacterized protein</fullName>
    </submittedName>
</protein>
<name>A0ABY8WTF7_9ACTN</name>
<sequence length="124" mass="14132">MRHGHDTVEITHPKQLVILARDRFPAAVQQAARHLWSHRHEDRDAGQVHVVLDLPHTAPAGAQQAVEEGLHAWRRTWDDLEGQQRYLLIWAARVQRAPGAVLGMGSRFQIHLDLQYQHLVQAIG</sequence>
<proteinExistence type="predicted"/>
<gene>
    <name evidence="1" type="ORF">ACTOB_003774</name>
</gene>
<reference evidence="1 2" key="1">
    <citation type="submission" date="2023-06" db="EMBL/GenBank/DDBJ databases">
        <authorList>
            <person name="Yushchuk O."/>
            <person name="Binda E."/>
            <person name="Ruckert-Reed C."/>
            <person name="Fedorenko V."/>
            <person name="Kalinowski J."/>
            <person name="Marinelli F."/>
        </authorList>
    </citation>
    <scope>NUCLEOTIDE SEQUENCE [LARGE SCALE GENOMIC DNA]</scope>
    <source>
        <strain evidence="1 2">NRRL 3884</strain>
    </source>
</reference>
<evidence type="ECO:0000313" key="2">
    <source>
        <dbReference type="Proteomes" id="UP001240150"/>
    </source>
</evidence>
<keyword evidence="2" id="KW-1185">Reference proteome</keyword>